<dbReference type="EMBL" id="CACVAY010000139">
    <property type="protein sequence ID" value="CAA6827053.1"/>
    <property type="molecule type" value="Genomic_DNA"/>
</dbReference>
<dbReference type="Gene3D" id="1.10.10.690">
    <property type="entry name" value="YidB-like"/>
    <property type="match status" value="1"/>
</dbReference>
<dbReference type="Pfam" id="PF20159">
    <property type="entry name" value="YidB"/>
    <property type="match status" value="1"/>
</dbReference>
<gene>
    <name evidence="1" type="ORF">HELGO_WM8342</name>
</gene>
<dbReference type="InterPro" id="IPR027405">
    <property type="entry name" value="YidB-like"/>
</dbReference>
<dbReference type="InterPro" id="IPR045372">
    <property type="entry name" value="YidB"/>
</dbReference>
<accession>A0A6S6UDS7</accession>
<dbReference type="SUPFAM" id="SSF140804">
    <property type="entry name" value="YidB-like"/>
    <property type="match status" value="1"/>
</dbReference>
<protein>
    <recommendedName>
        <fullName evidence="2">DUF937 domain-containing protein</fullName>
    </recommendedName>
</protein>
<sequence>MDISNIVKMGASAFTSSKLSGDAGSNLNSDTLTSALGGLLGGNDNEGSLDLGSLLSGMQSGGLGDIAKSWLGDGENESISIDQITSMLGSDKISEFASQLGVSDEEAAGGLADALPQMVDNASSGGSILDSIGGVSGAIGMASKFFGR</sequence>
<proteinExistence type="predicted"/>
<organism evidence="1">
    <name type="scientific">uncultured Thiotrichaceae bacterium</name>
    <dbReference type="NCBI Taxonomy" id="298394"/>
    <lineage>
        <taxon>Bacteria</taxon>
        <taxon>Pseudomonadati</taxon>
        <taxon>Pseudomonadota</taxon>
        <taxon>Gammaproteobacteria</taxon>
        <taxon>Thiotrichales</taxon>
        <taxon>Thiotrichaceae</taxon>
        <taxon>environmental samples</taxon>
    </lineage>
</organism>
<dbReference type="AlphaFoldDB" id="A0A6S6UDS7"/>
<evidence type="ECO:0008006" key="2">
    <source>
        <dbReference type="Google" id="ProtNLM"/>
    </source>
</evidence>
<evidence type="ECO:0000313" key="1">
    <source>
        <dbReference type="EMBL" id="CAA6827053.1"/>
    </source>
</evidence>
<reference evidence="1" key="1">
    <citation type="submission" date="2020-01" db="EMBL/GenBank/DDBJ databases">
        <authorList>
            <person name="Meier V. D."/>
            <person name="Meier V D."/>
        </authorList>
    </citation>
    <scope>NUCLEOTIDE SEQUENCE</scope>
    <source>
        <strain evidence="1">HLG_WM_MAG_07</strain>
    </source>
</reference>
<name>A0A6S6UDS7_9GAMM</name>